<evidence type="ECO:0000313" key="3">
    <source>
        <dbReference type="Proteomes" id="UP001283212"/>
    </source>
</evidence>
<dbReference type="EMBL" id="JAWDKB010000001">
    <property type="protein sequence ID" value="MDV0442871.1"/>
    <property type="molecule type" value="Genomic_DNA"/>
</dbReference>
<gene>
    <name evidence="2" type="ORF">McpCs1_02240</name>
</gene>
<keyword evidence="3" id="KW-1185">Reference proteome</keyword>
<sequence length="68" mass="7108">MYVTGTITSMHASAENVAKALSPDNGGFMTVDAVGGYVVAKIEGKSLRSVIATVDDYLVNLSVSERLS</sequence>
<comment type="similarity">
    <text evidence="1">Belongs to the CTAG/PCC1 family.</text>
</comment>
<reference evidence="2 3" key="1">
    <citation type="submission" date="2023-06" db="EMBL/GenBank/DDBJ databases">
        <title>Genome sequence of Methancorpusculaceae sp. Cs1.</title>
        <authorList>
            <person name="Protasov E."/>
            <person name="Platt K."/>
            <person name="Poehlein A."/>
            <person name="Daniel R."/>
            <person name="Brune A."/>
        </authorList>
    </citation>
    <scope>NUCLEOTIDE SEQUENCE [LARGE SCALE GENOMIC DNA]</scope>
    <source>
        <strain evidence="2 3">Cs1</strain>
    </source>
</reference>
<comment type="caution">
    <text evidence="2">The sequence shown here is derived from an EMBL/GenBank/DDBJ whole genome shotgun (WGS) entry which is preliminary data.</text>
</comment>
<organism evidence="2 3">
    <name type="scientific">Methanorbis rubei</name>
    <dbReference type="NCBI Taxonomy" id="3028300"/>
    <lineage>
        <taxon>Archaea</taxon>
        <taxon>Methanobacteriati</taxon>
        <taxon>Methanobacteriota</taxon>
        <taxon>Stenosarchaea group</taxon>
        <taxon>Methanomicrobia</taxon>
        <taxon>Methanomicrobiales</taxon>
        <taxon>Methanocorpusculaceae</taxon>
        <taxon>Methanorbis</taxon>
    </lineage>
</organism>
<dbReference type="Proteomes" id="UP001283212">
    <property type="component" value="Unassembled WGS sequence"/>
</dbReference>
<proteinExistence type="inferred from homology"/>
<dbReference type="RefSeq" id="WP_338095407.1">
    <property type="nucleotide sequence ID" value="NZ_JAWDKB010000001.1"/>
</dbReference>
<dbReference type="NCBIfam" id="NF011470">
    <property type="entry name" value="PRK14887.1"/>
    <property type="match status" value="1"/>
</dbReference>
<name>A0AAE4MEG0_9EURY</name>
<evidence type="ECO:0000256" key="1">
    <source>
        <dbReference type="ARBA" id="ARBA00007073"/>
    </source>
</evidence>
<dbReference type="Pfam" id="PF09341">
    <property type="entry name" value="Pcc1"/>
    <property type="match status" value="1"/>
</dbReference>
<protein>
    <submittedName>
        <fullName evidence="2">Uncharacterized protein</fullName>
    </submittedName>
</protein>
<dbReference type="AlphaFoldDB" id="A0AAE4MEG0"/>
<evidence type="ECO:0000313" key="2">
    <source>
        <dbReference type="EMBL" id="MDV0442871.1"/>
    </source>
</evidence>
<accession>A0AAE4MEG0</accession>
<dbReference type="InterPro" id="IPR015419">
    <property type="entry name" value="CTAG/Pcc1"/>
</dbReference>